<dbReference type="Gene3D" id="3.30.70.270">
    <property type="match status" value="1"/>
</dbReference>
<feature type="compositionally biased region" description="Polar residues" evidence="2">
    <location>
        <begin position="14"/>
        <end position="26"/>
    </location>
</feature>
<dbReference type="FunFam" id="3.30.70.270:FF:000020">
    <property type="entry name" value="Transposon Tf2-6 polyprotein-like Protein"/>
    <property type="match status" value="1"/>
</dbReference>
<dbReference type="FunFam" id="3.10.20.370:FF:000001">
    <property type="entry name" value="Retrovirus-related Pol polyprotein from transposon 17.6-like protein"/>
    <property type="match status" value="1"/>
</dbReference>
<reference evidence="4" key="1">
    <citation type="journal article" date="2023" name="Science">
        <title>Genome structures resolve the early diversification of teleost fishes.</title>
        <authorList>
            <person name="Parey E."/>
            <person name="Louis A."/>
            <person name="Montfort J."/>
            <person name="Bouchez O."/>
            <person name="Roques C."/>
            <person name="Iampietro C."/>
            <person name="Lluch J."/>
            <person name="Castinel A."/>
            <person name="Donnadieu C."/>
            <person name="Desvignes T."/>
            <person name="Floi Bucao C."/>
            <person name="Jouanno E."/>
            <person name="Wen M."/>
            <person name="Mejri S."/>
            <person name="Dirks R."/>
            <person name="Jansen H."/>
            <person name="Henkel C."/>
            <person name="Chen W.J."/>
            <person name="Zahm M."/>
            <person name="Cabau C."/>
            <person name="Klopp C."/>
            <person name="Thompson A.W."/>
            <person name="Robinson-Rechavi M."/>
            <person name="Braasch I."/>
            <person name="Lecointre G."/>
            <person name="Bobe J."/>
            <person name="Postlethwait J.H."/>
            <person name="Berthelot C."/>
            <person name="Roest Crollius H."/>
            <person name="Guiguen Y."/>
        </authorList>
    </citation>
    <scope>NUCLEOTIDE SEQUENCE</scope>
    <source>
        <strain evidence="4">NC1722</strain>
    </source>
</reference>
<dbReference type="PANTHER" id="PTHR37984:SF5">
    <property type="entry name" value="PROTEIN NYNRIN-LIKE"/>
    <property type="match status" value="1"/>
</dbReference>
<evidence type="ECO:0000313" key="5">
    <source>
        <dbReference type="Proteomes" id="UP001221898"/>
    </source>
</evidence>
<dbReference type="EMBL" id="JAINUG010000112">
    <property type="protein sequence ID" value="KAJ8395906.1"/>
    <property type="molecule type" value="Genomic_DNA"/>
</dbReference>
<gene>
    <name evidence="4" type="ORF">AAFF_G00027890</name>
</gene>
<evidence type="ECO:0000256" key="2">
    <source>
        <dbReference type="SAM" id="MobiDB-lite"/>
    </source>
</evidence>
<name>A0AAD7WG64_9TELE</name>
<dbReference type="PANTHER" id="PTHR37984">
    <property type="entry name" value="PROTEIN CBG26694"/>
    <property type="match status" value="1"/>
</dbReference>
<proteinExistence type="predicted"/>
<dbReference type="InterPro" id="IPR043128">
    <property type="entry name" value="Rev_trsase/Diguanyl_cyclase"/>
</dbReference>
<dbReference type="InterPro" id="IPR041577">
    <property type="entry name" value="RT_RNaseH_2"/>
</dbReference>
<dbReference type="SUPFAM" id="SSF56672">
    <property type="entry name" value="DNA/RNA polymerases"/>
    <property type="match status" value="1"/>
</dbReference>
<sequence length="642" mass="72119">MAGRSSPIPPAPDSQLTSPAGSTPLSPSAAPFTPGAPRPLAQPNMEEEADRLVVVRGIWERSCGHLEPEQQEELWQLLTEFKGIFALTDAEIGRTHLVHHQIDTGDARPIRSPPRRLPMAYREAAECAIDEMQHAGIIEPSASPWASGVVMVKKKNTSKMRFCVDYRPLNKVTKKDSYPMPHVDEALDTVAGSSWFSSLELHKEQLESFVGLASYYRRFVRGFSCIAEPLFRLKEKGADFTWAPECQQAFDLLKNALTEAPVLRPPDLSLPFVLDTDASNVGMGAVLSQVGPEGERAVAYFSHTFNKAERNYCVTHRELLAVVKAVRHFRYYLCGLPFTIRTDHAALQWLMSFREPEGQVCRWLEKLADFNFTVEHRAGARHTNADALSRRPCAPGGCRYCEKREARERELREEVKICPEHEGGGPVCRELQVIGAAEWRTQQEQDSDLQPVLQWVETGHRPPWGEVAGGTTATKGLWADFAALRVCDGVLQRAWREPAMGENRTNTVTYTNDCTTSMKNHHIITFSDDTVLLALMTGNNDIPSYLDSVNNLVQQCHRNSLALNMTKTEEARTKVTSLLKMVSKVIGKKVIEGFQDSQITNTLRLAQKITADPYHILHPEFELLPSGRRFRLPRCKLNRLNN</sequence>
<dbReference type="Pfam" id="PF17919">
    <property type="entry name" value="RT_RNaseH_2"/>
    <property type="match status" value="1"/>
</dbReference>
<protein>
    <recommendedName>
        <fullName evidence="3">Reverse transcriptase/retrotransposon-derived protein RNase H-like domain-containing protein</fullName>
    </recommendedName>
</protein>
<dbReference type="AlphaFoldDB" id="A0AAD7WG64"/>
<feature type="domain" description="Reverse transcriptase/retrotransposon-derived protein RNase H-like" evidence="3">
    <location>
        <begin position="242"/>
        <end position="340"/>
    </location>
</feature>
<comment type="caution">
    <text evidence="4">The sequence shown here is derived from an EMBL/GenBank/DDBJ whole genome shotgun (WGS) entry which is preliminary data.</text>
</comment>
<evidence type="ECO:0000259" key="3">
    <source>
        <dbReference type="Pfam" id="PF17919"/>
    </source>
</evidence>
<dbReference type="CDD" id="cd01647">
    <property type="entry name" value="RT_LTR"/>
    <property type="match status" value="1"/>
</dbReference>
<feature type="region of interest" description="Disordered" evidence="2">
    <location>
        <begin position="1"/>
        <end position="42"/>
    </location>
</feature>
<evidence type="ECO:0000313" key="4">
    <source>
        <dbReference type="EMBL" id="KAJ8395906.1"/>
    </source>
</evidence>
<dbReference type="GO" id="GO:0003824">
    <property type="term" value="F:catalytic activity"/>
    <property type="evidence" value="ECO:0007669"/>
    <property type="project" value="UniProtKB-KW"/>
</dbReference>
<organism evidence="4 5">
    <name type="scientific">Aldrovandia affinis</name>
    <dbReference type="NCBI Taxonomy" id="143900"/>
    <lineage>
        <taxon>Eukaryota</taxon>
        <taxon>Metazoa</taxon>
        <taxon>Chordata</taxon>
        <taxon>Craniata</taxon>
        <taxon>Vertebrata</taxon>
        <taxon>Euteleostomi</taxon>
        <taxon>Actinopterygii</taxon>
        <taxon>Neopterygii</taxon>
        <taxon>Teleostei</taxon>
        <taxon>Notacanthiformes</taxon>
        <taxon>Halosauridae</taxon>
        <taxon>Aldrovandia</taxon>
    </lineage>
</organism>
<evidence type="ECO:0000256" key="1">
    <source>
        <dbReference type="ARBA" id="ARBA00023268"/>
    </source>
</evidence>
<keyword evidence="5" id="KW-1185">Reference proteome</keyword>
<accession>A0AAD7WG64</accession>
<dbReference type="InterPro" id="IPR050951">
    <property type="entry name" value="Retrovirus_Pol_polyprotein"/>
</dbReference>
<dbReference type="Gene3D" id="3.10.10.10">
    <property type="entry name" value="HIV Type 1 Reverse Transcriptase, subunit A, domain 1"/>
    <property type="match status" value="1"/>
</dbReference>
<dbReference type="CDD" id="cd09274">
    <property type="entry name" value="RNase_HI_RT_Ty3"/>
    <property type="match status" value="1"/>
</dbReference>
<keyword evidence="1" id="KW-0511">Multifunctional enzyme</keyword>
<dbReference type="Proteomes" id="UP001221898">
    <property type="component" value="Unassembled WGS sequence"/>
</dbReference>
<dbReference type="InterPro" id="IPR043502">
    <property type="entry name" value="DNA/RNA_pol_sf"/>
</dbReference>
<dbReference type="Gene3D" id="3.10.20.370">
    <property type="match status" value="1"/>
</dbReference>